<dbReference type="Proteomes" id="UP000887574">
    <property type="component" value="Unplaced"/>
</dbReference>
<organism evidence="2 3">
    <name type="scientific">Ditylenchus dipsaci</name>
    <dbReference type="NCBI Taxonomy" id="166011"/>
    <lineage>
        <taxon>Eukaryota</taxon>
        <taxon>Metazoa</taxon>
        <taxon>Ecdysozoa</taxon>
        <taxon>Nematoda</taxon>
        <taxon>Chromadorea</taxon>
        <taxon>Rhabditida</taxon>
        <taxon>Tylenchina</taxon>
        <taxon>Tylenchomorpha</taxon>
        <taxon>Sphaerularioidea</taxon>
        <taxon>Anguinidae</taxon>
        <taxon>Anguininae</taxon>
        <taxon>Ditylenchus</taxon>
    </lineage>
</organism>
<name>A0A915E0K5_9BILA</name>
<evidence type="ECO:0000313" key="3">
    <source>
        <dbReference type="WBParaSite" id="jg25418"/>
    </source>
</evidence>
<protein>
    <submittedName>
        <fullName evidence="3">Uncharacterized protein</fullName>
    </submittedName>
</protein>
<feature type="compositionally biased region" description="Polar residues" evidence="1">
    <location>
        <begin position="7"/>
        <end position="35"/>
    </location>
</feature>
<feature type="region of interest" description="Disordered" evidence="1">
    <location>
        <begin position="1"/>
        <end position="42"/>
    </location>
</feature>
<proteinExistence type="predicted"/>
<keyword evidence="2" id="KW-1185">Reference proteome</keyword>
<reference evidence="3" key="1">
    <citation type="submission" date="2022-11" db="UniProtKB">
        <authorList>
            <consortium name="WormBaseParasite"/>
        </authorList>
    </citation>
    <scope>IDENTIFICATION</scope>
</reference>
<dbReference type="AlphaFoldDB" id="A0A915E0K5"/>
<evidence type="ECO:0000256" key="1">
    <source>
        <dbReference type="SAM" id="MobiDB-lite"/>
    </source>
</evidence>
<dbReference type="WBParaSite" id="jg25418">
    <property type="protein sequence ID" value="jg25418"/>
    <property type="gene ID" value="jg25418"/>
</dbReference>
<sequence>MVREPSGMQTTGNNDDAQRQSLTSSADTSDRSGSGPNEVPAGFMKDEKHRLLLLHNGLIQLILRMTIL</sequence>
<evidence type="ECO:0000313" key="2">
    <source>
        <dbReference type="Proteomes" id="UP000887574"/>
    </source>
</evidence>
<accession>A0A915E0K5</accession>